<dbReference type="CDD" id="cd11575">
    <property type="entry name" value="GH99_GH71_like_3"/>
    <property type="match status" value="1"/>
</dbReference>
<keyword evidence="4" id="KW-0735">Signal-anchor</keyword>
<keyword evidence="6" id="KW-0333">Golgi apparatus</keyword>
<dbReference type="Proteomes" id="UP001153642">
    <property type="component" value="Unassembled WGS sequence"/>
</dbReference>
<evidence type="ECO:0000256" key="4">
    <source>
        <dbReference type="ARBA" id="ARBA00022968"/>
    </source>
</evidence>
<organism evidence="8 9">
    <name type="scientific">Galbibacter pacificus</name>
    <dbReference type="NCBI Taxonomy" id="2996052"/>
    <lineage>
        <taxon>Bacteria</taxon>
        <taxon>Pseudomonadati</taxon>
        <taxon>Bacteroidota</taxon>
        <taxon>Flavobacteriia</taxon>
        <taxon>Flavobacteriales</taxon>
        <taxon>Flavobacteriaceae</taxon>
        <taxon>Galbibacter</taxon>
    </lineage>
</organism>
<dbReference type="InterPro" id="IPR026071">
    <property type="entry name" value="Glyco_Hydrolase_99"/>
</dbReference>
<comment type="caution">
    <text evidence="8">The sequence shown here is derived from an EMBL/GenBank/DDBJ whole genome shotgun (WGS) entry which is preliminary data.</text>
</comment>
<reference evidence="8" key="1">
    <citation type="submission" date="2022-11" db="EMBL/GenBank/DDBJ databases">
        <title>High-quality draft genome sequence of Galbibacter sp. strain CMA-7.</title>
        <authorList>
            <person name="Wei L."/>
            <person name="Dong C."/>
            <person name="Shao Z."/>
        </authorList>
    </citation>
    <scope>NUCLEOTIDE SEQUENCE</scope>
    <source>
        <strain evidence="8">CMA-7</strain>
    </source>
</reference>
<evidence type="ECO:0000313" key="8">
    <source>
        <dbReference type="EMBL" id="MDG3584613.1"/>
    </source>
</evidence>
<keyword evidence="3" id="KW-0378">Hydrolase</keyword>
<sequence length="420" mass="48244">MYTYTKLFSGLFYLFFCCSCDGDSGEQTVSPEKEFKVEELAAKPVDKSNSAKLLMHYMSWFETKGSSGNGQWGYHWTMNHSNPDVVGKNGKREIASHYYPLIGPYHSGDKDVIEYHLLLMKYAGVDGILIDWYGTYNLNDYAIIHENAEQLIAMLDKVGLEYAFVYEDRFLNNIVEAQLASTPVEAAKKDMVYLRNNHFGNTNYIQLDHKPLLMVFGPITLKSPDQWISVFDESQTEPSFLTLWNQINEAGEGAVGEYAWVYKGQSYLEDFYQTRIKELDFSIGSAYPGFEDFYAEAGVYAGIDWEISPLNGQTFKETLMLFKNSSLDWLQLITWNDFGEGTAIEPTDELGFKYIEALQDFAEVSQNKDVFDEIYQLYQLRKLHKDNSSIQLQLDQAFYHFVALQPQEAKTIINSIKNKP</sequence>
<evidence type="ECO:0000256" key="7">
    <source>
        <dbReference type="ARBA" id="ARBA00023136"/>
    </source>
</evidence>
<keyword evidence="5" id="KW-1133">Transmembrane helix</keyword>
<dbReference type="PANTHER" id="PTHR13572:SF4">
    <property type="entry name" value="RE57134P"/>
    <property type="match status" value="1"/>
</dbReference>
<keyword evidence="2" id="KW-0812">Transmembrane</keyword>
<name>A0ABT6FMW7_9FLAO</name>
<evidence type="ECO:0000256" key="2">
    <source>
        <dbReference type="ARBA" id="ARBA00022692"/>
    </source>
</evidence>
<comment type="subcellular location">
    <subcellularLocation>
        <location evidence="1">Golgi apparatus membrane</location>
        <topology evidence="1">Single-pass type II membrane protein</topology>
    </subcellularLocation>
</comment>
<accession>A0ABT6FMW7</accession>
<keyword evidence="9" id="KW-1185">Reference proteome</keyword>
<dbReference type="PANTHER" id="PTHR13572">
    <property type="entry name" value="ENDO-ALPHA-1,2-MANNOSIDASE"/>
    <property type="match status" value="1"/>
</dbReference>
<evidence type="ECO:0000256" key="5">
    <source>
        <dbReference type="ARBA" id="ARBA00022989"/>
    </source>
</evidence>
<protein>
    <submittedName>
        <fullName evidence="8">Glycoside hydrolase family 71/99-like protein</fullName>
    </submittedName>
</protein>
<keyword evidence="7" id="KW-0472">Membrane</keyword>
<evidence type="ECO:0000256" key="3">
    <source>
        <dbReference type="ARBA" id="ARBA00022801"/>
    </source>
</evidence>
<dbReference type="Gene3D" id="3.20.20.80">
    <property type="entry name" value="Glycosidases"/>
    <property type="match status" value="1"/>
</dbReference>
<dbReference type="Pfam" id="PF16317">
    <property type="entry name" value="Glyco_hydro_99"/>
    <property type="match status" value="1"/>
</dbReference>
<evidence type="ECO:0000256" key="6">
    <source>
        <dbReference type="ARBA" id="ARBA00023034"/>
    </source>
</evidence>
<evidence type="ECO:0000256" key="1">
    <source>
        <dbReference type="ARBA" id="ARBA00004323"/>
    </source>
</evidence>
<evidence type="ECO:0000313" key="9">
    <source>
        <dbReference type="Proteomes" id="UP001153642"/>
    </source>
</evidence>
<proteinExistence type="predicted"/>
<dbReference type="EMBL" id="JAPMUA010000001">
    <property type="protein sequence ID" value="MDG3584613.1"/>
    <property type="molecule type" value="Genomic_DNA"/>
</dbReference>
<dbReference type="RefSeq" id="WP_277898371.1">
    <property type="nucleotide sequence ID" value="NZ_JAPMUA010000001.1"/>
</dbReference>
<gene>
    <name evidence="8" type="ORF">OSR52_01945</name>
</gene>